<dbReference type="PANTHER" id="PTHR40700">
    <property type="entry name" value="HYPOTHETICAL MEMBRANE PROTEIN, CONSERVED, DUF63 FAMILY"/>
    <property type="match status" value="1"/>
</dbReference>
<gene>
    <name evidence="2" type="ORF">AFULGI_00004680</name>
</gene>
<sequence>MVKLFNQLLIFPMDLWEFIKEYYIDSIVYKEGYNIVNTLTWAAILIVAVYALYRFLGKRLDFDEKFVYANIPYILLGSSVRVVEDAGFLTPPISYIFMTPFIYILIFAIAFPTLLLSLRFYGEKYYRVYAVVGLVPAVGVLILLFANLPVVNWWVIPAGVGLAAAFTAVFYAISLKPMKNELSLLTMFSHMLDGFETFFGISYLGYWELHVLPRYLIDKFGPISLPAAKFLVFYAILYLLDTSEEDKKLRNYVKFVLVVLGLAPGLRDGIRMMFGT</sequence>
<feature type="transmembrane region" description="Helical" evidence="1">
    <location>
        <begin position="128"/>
        <end position="148"/>
    </location>
</feature>
<dbReference type="HOGENOM" id="CLU_086260_0_0_2"/>
<name>A0A075WCI6_ARCFL</name>
<proteinExistence type="predicted"/>
<dbReference type="Pfam" id="PF01889">
    <property type="entry name" value="DUF63"/>
    <property type="match status" value="1"/>
</dbReference>
<accession>A0A075WCI6</accession>
<reference evidence="2 3" key="1">
    <citation type="submission" date="2013-07" db="EMBL/GenBank/DDBJ databases">
        <title>Genome of Archaeoglobus fulgidus.</title>
        <authorList>
            <person name="Fiebig A."/>
            <person name="Birkeland N.-K."/>
        </authorList>
    </citation>
    <scope>NUCLEOTIDE SEQUENCE [LARGE SCALE GENOMIC DNA]</scope>
    <source>
        <strain evidence="2 3">DSM 8774</strain>
    </source>
</reference>
<keyword evidence="1" id="KW-1133">Transmembrane helix</keyword>
<feature type="transmembrane region" description="Helical" evidence="1">
    <location>
        <begin position="223"/>
        <end position="240"/>
    </location>
</feature>
<evidence type="ECO:0000256" key="1">
    <source>
        <dbReference type="SAM" id="Phobius"/>
    </source>
</evidence>
<feature type="transmembrane region" description="Helical" evidence="1">
    <location>
        <begin position="154"/>
        <end position="175"/>
    </location>
</feature>
<protein>
    <submittedName>
        <fullName evidence="2">Putative membrane protein</fullName>
    </submittedName>
</protein>
<feature type="transmembrane region" description="Helical" evidence="1">
    <location>
        <begin position="95"/>
        <end position="116"/>
    </location>
</feature>
<dbReference type="InterPro" id="IPR002749">
    <property type="entry name" value="DUF63"/>
</dbReference>
<keyword evidence="1" id="KW-0472">Membrane</keyword>
<dbReference type="KEGG" id="afg:AFULGI_00004680"/>
<dbReference type="PANTHER" id="PTHR40700:SF1">
    <property type="entry name" value="DUF63 DOMAIN-CONTAINING PROTEIN"/>
    <property type="match status" value="1"/>
</dbReference>
<dbReference type="AlphaFoldDB" id="A0A075WCI6"/>
<evidence type="ECO:0000313" key="2">
    <source>
        <dbReference type="EMBL" id="AIG97277.1"/>
    </source>
</evidence>
<keyword evidence="1" id="KW-0812">Transmembrane</keyword>
<evidence type="ECO:0000313" key="3">
    <source>
        <dbReference type="Proteomes" id="UP000028501"/>
    </source>
</evidence>
<organism evidence="2 3">
    <name type="scientific">Archaeoglobus fulgidus DSM 8774</name>
    <dbReference type="NCBI Taxonomy" id="1344584"/>
    <lineage>
        <taxon>Archaea</taxon>
        <taxon>Methanobacteriati</taxon>
        <taxon>Methanobacteriota</taxon>
        <taxon>Archaeoglobi</taxon>
        <taxon>Archaeoglobales</taxon>
        <taxon>Archaeoglobaceae</taxon>
        <taxon>Archaeoglobus</taxon>
    </lineage>
</organism>
<feature type="transmembrane region" description="Helical" evidence="1">
    <location>
        <begin position="182"/>
        <end position="203"/>
    </location>
</feature>
<dbReference type="Proteomes" id="UP000028501">
    <property type="component" value="Chromosome"/>
</dbReference>
<dbReference type="EMBL" id="CP006577">
    <property type="protein sequence ID" value="AIG97277.1"/>
    <property type="molecule type" value="Genomic_DNA"/>
</dbReference>
<feature type="transmembrane region" description="Helical" evidence="1">
    <location>
        <begin position="35"/>
        <end position="53"/>
    </location>
</feature>